<keyword evidence="4" id="KW-0418">Kinase</keyword>
<dbReference type="InterPro" id="IPR013449">
    <property type="entry name" value="Rhamnulokinase"/>
</dbReference>
<evidence type="ECO:0000256" key="7">
    <source>
        <dbReference type="ARBA" id="ARBA00023308"/>
    </source>
</evidence>
<reference evidence="11" key="2">
    <citation type="journal article" date="2022" name="Pest Manag. Sci.">
        <title>Glutamicibacter halophytocola-mediated host fitness of potato tuber moth on Solanaceae crops.</title>
        <authorList>
            <person name="Wang W."/>
            <person name="Xiao G."/>
            <person name="Du G."/>
            <person name="Chang L."/>
            <person name="Yang Y."/>
            <person name="Ye J."/>
            <person name="Chen B."/>
        </authorList>
    </citation>
    <scope>NUCLEOTIDE SEQUENCE</scope>
    <source>
        <strain evidence="11">S2</strain>
    </source>
</reference>
<dbReference type="GO" id="GO:0004370">
    <property type="term" value="F:glycerol kinase activity"/>
    <property type="evidence" value="ECO:0007669"/>
    <property type="project" value="TreeGrafter"/>
</dbReference>
<dbReference type="EMBL" id="CP042260">
    <property type="protein sequence ID" value="QDY66786.1"/>
    <property type="molecule type" value="Genomic_DNA"/>
</dbReference>
<name>A0A5B8I3S9_9MICC</name>
<keyword evidence="5" id="KW-0067">ATP-binding</keyword>
<dbReference type="GO" id="GO:0006071">
    <property type="term" value="P:glycerol metabolic process"/>
    <property type="evidence" value="ECO:0007669"/>
    <property type="project" value="TreeGrafter"/>
</dbReference>
<dbReference type="GO" id="GO:0005524">
    <property type="term" value="F:ATP binding"/>
    <property type="evidence" value="ECO:0007669"/>
    <property type="project" value="UniProtKB-KW"/>
</dbReference>
<evidence type="ECO:0000259" key="9">
    <source>
        <dbReference type="Pfam" id="PF02782"/>
    </source>
</evidence>
<accession>A0A5B8I3S9</accession>
<gene>
    <name evidence="10" type="ORF">FQA45_10890</name>
    <name evidence="11" type="ORF">NUH22_16755</name>
</gene>
<evidence type="ECO:0000256" key="4">
    <source>
        <dbReference type="ARBA" id="ARBA00022777"/>
    </source>
</evidence>
<evidence type="ECO:0000313" key="10">
    <source>
        <dbReference type="EMBL" id="QDY66786.1"/>
    </source>
</evidence>
<comment type="similarity">
    <text evidence="1">Belongs to the FGGY kinase family.</text>
</comment>
<dbReference type="Proteomes" id="UP000320717">
    <property type="component" value="Chromosome"/>
</dbReference>
<dbReference type="InterPro" id="IPR018484">
    <property type="entry name" value="FGGY_N"/>
</dbReference>
<evidence type="ECO:0000313" key="12">
    <source>
        <dbReference type="Proteomes" id="UP000320717"/>
    </source>
</evidence>
<dbReference type="PANTHER" id="PTHR10196">
    <property type="entry name" value="SUGAR KINASE"/>
    <property type="match status" value="1"/>
</dbReference>
<dbReference type="PANTHER" id="PTHR10196:SF93">
    <property type="entry name" value="L-RHAMNULOKINASE"/>
    <property type="match status" value="1"/>
</dbReference>
<keyword evidence="6" id="KW-1015">Disulfide bond</keyword>
<dbReference type="GO" id="GO:0008993">
    <property type="term" value="F:rhamnulokinase activity"/>
    <property type="evidence" value="ECO:0007669"/>
    <property type="project" value="InterPro"/>
</dbReference>
<keyword evidence="12" id="KW-1185">Reference proteome</keyword>
<dbReference type="Gene3D" id="3.30.420.40">
    <property type="match status" value="2"/>
</dbReference>
<feature type="domain" description="Carbohydrate kinase FGGY N-terminal" evidence="8">
    <location>
        <begin position="12"/>
        <end position="253"/>
    </location>
</feature>
<keyword evidence="3" id="KW-0547">Nucleotide-binding</keyword>
<evidence type="ECO:0000256" key="5">
    <source>
        <dbReference type="ARBA" id="ARBA00022840"/>
    </source>
</evidence>
<feature type="domain" description="Carbohydrate kinase FGGY C-terminal" evidence="9">
    <location>
        <begin position="265"/>
        <end position="462"/>
    </location>
</feature>
<organism evidence="11 13">
    <name type="scientific">Glutamicibacter halophytocola</name>
    <dbReference type="NCBI Taxonomy" id="1933880"/>
    <lineage>
        <taxon>Bacteria</taxon>
        <taxon>Bacillati</taxon>
        <taxon>Actinomycetota</taxon>
        <taxon>Actinomycetes</taxon>
        <taxon>Micrococcales</taxon>
        <taxon>Micrococcaceae</taxon>
        <taxon>Glutamicibacter</taxon>
    </lineage>
</organism>
<dbReference type="CDD" id="cd07771">
    <property type="entry name" value="ASKHA_NBD_FGGY_RhaB-like"/>
    <property type="match status" value="1"/>
</dbReference>
<keyword evidence="7" id="KW-0684">Rhamnose metabolism</keyword>
<evidence type="ECO:0000256" key="6">
    <source>
        <dbReference type="ARBA" id="ARBA00023157"/>
    </source>
</evidence>
<dbReference type="GO" id="GO:0005829">
    <property type="term" value="C:cytosol"/>
    <property type="evidence" value="ECO:0007669"/>
    <property type="project" value="TreeGrafter"/>
</dbReference>
<evidence type="ECO:0000256" key="3">
    <source>
        <dbReference type="ARBA" id="ARBA00022741"/>
    </source>
</evidence>
<evidence type="ECO:0000259" key="8">
    <source>
        <dbReference type="Pfam" id="PF00370"/>
    </source>
</evidence>
<keyword evidence="2" id="KW-0808">Transferase</keyword>
<dbReference type="GO" id="GO:0019301">
    <property type="term" value="P:rhamnose catabolic process"/>
    <property type="evidence" value="ECO:0007669"/>
    <property type="project" value="InterPro"/>
</dbReference>
<reference evidence="10 12" key="1">
    <citation type="submission" date="2019-07" db="EMBL/GenBank/DDBJ databases">
        <title>Complete Genome Sequence of drought tolerant Plant Growth-Promoting Rhizobacterium Glutamicibacter halophytocola DR408.</title>
        <authorList>
            <person name="Nishu S.D."/>
            <person name="Lee T.K."/>
        </authorList>
    </citation>
    <scope>NUCLEOTIDE SEQUENCE [LARGE SCALE GENOMIC DNA]</scope>
    <source>
        <strain evidence="10 12">DR408</strain>
    </source>
</reference>
<dbReference type="InterPro" id="IPR043129">
    <property type="entry name" value="ATPase_NBD"/>
</dbReference>
<proteinExistence type="inferred from homology"/>
<protein>
    <submittedName>
        <fullName evidence="11">Rhamnulokinase</fullName>
    </submittedName>
</protein>
<dbReference type="RefSeq" id="WP_146276991.1">
    <property type="nucleotide sequence ID" value="NZ_CP042260.1"/>
</dbReference>
<evidence type="ECO:0000313" key="11">
    <source>
        <dbReference type="EMBL" id="UUX58919.1"/>
    </source>
</evidence>
<dbReference type="SUPFAM" id="SSF53067">
    <property type="entry name" value="Actin-like ATPase domain"/>
    <property type="match status" value="2"/>
</dbReference>
<dbReference type="EMBL" id="CP102487">
    <property type="protein sequence ID" value="UUX58919.1"/>
    <property type="molecule type" value="Genomic_DNA"/>
</dbReference>
<evidence type="ECO:0000313" key="13">
    <source>
        <dbReference type="Proteomes" id="UP001060018"/>
    </source>
</evidence>
<dbReference type="OrthoDB" id="9761504at2"/>
<evidence type="ECO:0000256" key="1">
    <source>
        <dbReference type="ARBA" id="ARBA00009156"/>
    </source>
</evidence>
<evidence type="ECO:0000256" key="2">
    <source>
        <dbReference type="ARBA" id="ARBA00022679"/>
    </source>
</evidence>
<dbReference type="Proteomes" id="UP001060018">
    <property type="component" value="Chromosome"/>
</dbReference>
<dbReference type="InterPro" id="IPR018485">
    <property type="entry name" value="FGGY_C"/>
</dbReference>
<sequence>MSQKETGTPVAAIDLGATSGRVMIGELVDGKVQLTLVHRFANGPVPLARLQDDAPAQALAWDIDELWSQIRQGLKKAFELRPDISSIGVDSWAVDYALLNDGQRLGQVRHYRDPRNELAVPDLEHKFSRVELFERNGLQFLPFNTVYQLQAEQQDSRLESADQLLLVPDYVNWLLTGQARCEWTNASTTGLLNQRTGSWDEPLAQALGVTGKLAQMVHPGEEVGALRPALAREFGAAGSVQVVAVASHDTASAVAATPLTGEKSAYISCGTWGLVGVELADPVLTAQAQAAGFTNELGLDGSVRFLKNVTGTFLLSESVSYWNQQAELAGQPEIHLADLLSQAATLPVPQVLIDPQNEQFLAPGQMPARISDAIALAGGSAPETPAELIRVVLESLAASFAAQAHEAARLGGFELEEIHIVGGGSQGELLCQRTADLARVPVIAGPVECTALGNVLVQLRAMPQGGERVEDLRAMVRKSVVLRDYQPVSALKQA</sequence>
<dbReference type="AlphaFoldDB" id="A0A5B8I3S9"/>
<dbReference type="Pfam" id="PF02782">
    <property type="entry name" value="FGGY_C"/>
    <property type="match status" value="1"/>
</dbReference>
<dbReference type="Pfam" id="PF00370">
    <property type="entry name" value="FGGY_N"/>
    <property type="match status" value="1"/>
</dbReference>